<feature type="region of interest" description="Disordered" evidence="1">
    <location>
        <begin position="206"/>
        <end position="313"/>
    </location>
</feature>
<organism evidence="2 3">
    <name type="scientific">Tanacetum coccineum</name>
    <dbReference type="NCBI Taxonomy" id="301880"/>
    <lineage>
        <taxon>Eukaryota</taxon>
        <taxon>Viridiplantae</taxon>
        <taxon>Streptophyta</taxon>
        <taxon>Embryophyta</taxon>
        <taxon>Tracheophyta</taxon>
        <taxon>Spermatophyta</taxon>
        <taxon>Magnoliopsida</taxon>
        <taxon>eudicotyledons</taxon>
        <taxon>Gunneridae</taxon>
        <taxon>Pentapetalae</taxon>
        <taxon>asterids</taxon>
        <taxon>campanulids</taxon>
        <taxon>Asterales</taxon>
        <taxon>Asteraceae</taxon>
        <taxon>Asteroideae</taxon>
        <taxon>Anthemideae</taxon>
        <taxon>Anthemidinae</taxon>
        <taxon>Tanacetum</taxon>
    </lineage>
</organism>
<reference evidence="2" key="1">
    <citation type="journal article" date="2022" name="Int. J. Mol. Sci.">
        <title>Draft Genome of Tanacetum Coccineum: Genomic Comparison of Closely Related Tanacetum-Family Plants.</title>
        <authorList>
            <person name="Yamashiro T."/>
            <person name="Shiraishi A."/>
            <person name="Nakayama K."/>
            <person name="Satake H."/>
        </authorList>
    </citation>
    <scope>NUCLEOTIDE SEQUENCE</scope>
</reference>
<accession>A0ABQ5ARJ3</accession>
<feature type="region of interest" description="Disordered" evidence="1">
    <location>
        <begin position="539"/>
        <end position="561"/>
    </location>
</feature>
<sequence length="733" mass="84014">MNTTQAQQKALDDALVAPADRLEFGKCNMRLKTDIKPKEATFQVVLDALALTPFYQAFLITVEVENKDTKKTNKMLYSRFTKVIIDYFMSKDQSISIRNKMFWHTARGDIMFTSMRCVSRHEKTQTYYVYAIGEKTLKEKYVRKKAESNTSPKKKTAPTSKGSRLKSSAKAAKTDKKKQPATMPKTKGLAVLSEVALTEAKQIKLATKRSKKDFHIQDDEDDVKESDLKDDSEETESDNDGDNITHSNLSTYKADNQEEEKEKADDEEVSSDQRVSTPPDYELTDEEENKEGDDKDKEGEHEQDEEDDLYRDVNVNLERSDTKMTDAQAKKNIEDAHVTLTTEPPIVQQQSSFVSSDLVSKFINLSPDTGIRMETEMSEFKQTKQFVEDVSSILGIVDNYLASKMKETVDVVVQLQTNKLREEAQAENHEFLNQVDSTMKAIIKEQVQAQVSKIMSKIEKYVTEYLEAEVLVRSTNQPQTSYAVAASLLEFELKKILIDKMETNKSNDRKSAHAEEHVQEVDDLEDQSLQEFNTGNDDETLVQEAPDDDESQWNPSSSPAPDLELEYHLEEVFKATNDRLDLHNPEGKPYPHDLSKPFPLILNERGRQVILLDHFINNDLEYLTGGSSSQKYTTSITKTKAADYGQVKWIEDKLPEKINLTKPNTYRSDIKRMTPYTAYPNIQGIIYEDEMNRNRLMRTYELHKFSDGTLNHVRTALNDIDRGIEMDYLPKRK</sequence>
<evidence type="ECO:0000313" key="3">
    <source>
        <dbReference type="Proteomes" id="UP001151760"/>
    </source>
</evidence>
<reference evidence="2" key="2">
    <citation type="submission" date="2022-01" db="EMBL/GenBank/DDBJ databases">
        <authorList>
            <person name="Yamashiro T."/>
            <person name="Shiraishi A."/>
            <person name="Satake H."/>
            <person name="Nakayama K."/>
        </authorList>
    </citation>
    <scope>NUCLEOTIDE SEQUENCE</scope>
</reference>
<protein>
    <submittedName>
        <fullName evidence="2">Uncharacterized protein</fullName>
    </submittedName>
</protein>
<dbReference type="EMBL" id="BQNB010012446">
    <property type="protein sequence ID" value="GJT03659.1"/>
    <property type="molecule type" value="Genomic_DNA"/>
</dbReference>
<feature type="compositionally biased region" description="Acidic residues" evidence="1">
    <location>
        <begin position="539"/>
        <end position="551"/>
    </location>
</feature>
<feature type="compositionally biased region" description="Acidic residues" evidence="1">
    <location>
        <begin position="218"/>
        <end position="241"/>
    </location>
</feature>
<feature type="region of interest" description="Disordered" evidence="1">
    <location>
        <begin position="504"/>
        <end position="526"/>
    </location>
</feature>
<name>A0ABQ5ARJ3_9ASTR</name>
<proteinExistence type="predicted"/>
<feature type="compositionally biased region" description="Basic and acidic residues" evidence="1">
    <location>
        <begin position="504"/>
        <end position="520"/>
    </location>
</feature>
<feature type="compositionally biased region" description="Low complexity" evidence="1">
    <location>
        <begin position="157"/>
        <end position="171"/>
    </location>
</feature>
<dbReference type="Proteomes" id="UP001151760">
    <property type="component" value="Unassembled WGS sequence"/>
</dbReference>
<keyword evidence="3" id="KW-1185">Reference proteome</keyword>
<evidence type="ECO:0000313" key="2">
    <source>
        <dbReference type="EMBL" id="GJT03659.1"/>
    </source>
</evidence>
<feature type="region of interest" description="Disordered" evidence="1">
    <location>
        <begin position="143"/>
        <end position="186"/>
    </location>
</feature>
<evidence type="ECO:0000256" key="1">
    <source>
        <dbReference type="SAM" id="MobiDB-lite"/>
    </source>
</evidence>
<feature type="compositionally biased region" description="Polar residues" evidence="1">
    <location>
        <begin position="242"/>
        <end position="254"/>
    </location>
</feature>
<comment type="caution">
    <text evidence="2">The sequence shown here is derived from an EMBL/GenBank/DDBJ whole genome shotgun (WGS) entry which is preliminary data.</text>
</comment>
<feature type="compositionally biased region" description="Acidic residues" evidence="1">
    <location>
        <begin position="282"/>
        <end position="291"/>
    </location>
</feature>
<gene>
    <name evidence="2" type="ORF">Tco_0838121</name>
</gene>